<dbReference type="EMBL" id="QKRW01000007">
    <property type="protein sequence ID" value="RAL66216.1"/>
    <property type="molecule type" value="Genomic_DNA"/>
</dbReference>
<dbReference type="Proteomes" id="UP000249056">
    <property type="component" value="Unassembled WGS sequence"/>
</dbReference>
<gene>
    <name evidence="1" type="ORF">DID88_005888</name>
</gene>
<dbReference type="Gene3D" id="3.40.50.1240">
    <property type="entry name" value="Phosphoglycerate mutase-like"/>
    <property type="match status" value="1"/>
</dbReference>
<protein>
    <recommendedName>
        <fullName evidence="3">Phosphoglycerate mutase family protein</fullName>
    </recommendedName>
</protein>
<evidence type="ECO:0008006" key="3">
    <source>
        <dbReference type="Google" id="ProtNLM"/>
    </source>
</evidence>
<dbReference type="InterPro" id="IPR013078">
    <property type="entry name" value="His_Pase_superF_clade-1"/>
</dbReference>
<dbReference type="GO" id="GO:0005737">
    <property type="term" value="C:cytoplasm"/>
    <property type="evidence" value="ECO:0007669"/>
    <property type="project" value="TreeGrafter"/>
</dbReference>
<reference evidence="1 2" key="1">
    <citation type="submission" date="2018-06" db="EMBL/GenBank/DDBJ databases">
        <title>Genome Sequence of the Brown Rot Fungal Pathogen Monilinia fructigena.</title>
        <authorList>
            <person name="Landi L."/>
            <person name="De Miccolis Angelini R.M."/>
            <person name="Pollastro S."/>
            <person name="Abate D."/>
            <person name="Faretra F."/>
            <person name="Romanazzi G."/>
        </authorList>
    </citation>
    <scope>NUCLEOTIDE SEQUENCE [LARGE SCALE GENOMIC DNA]</scope>
    <source>
        <strain evidence="1 2">Mfrg269</strain>
    </source>
</reference>
<dbReference type="AlphaFoldDB" id="A0A395J1R9"/>
<dbReference type="SUPFAM" id="SSF53254">
    <property type="entry name" value="Phosphoglycerate mutase-like"/>
    <property type="match status" value="1"/>
</dbReference>
<dbReference type="PANTHER" id="PTHR48100:SF54">
    <property type="entry name" value="PHOSPHATASE SPAC5H10.03-RELATED"/>
    <property type="match status" value="1"/>
</dbReference>
<sequence>MALYARIKQYLNPPAPFMEASIFVHLMRHGEAYHNLGHSIDQINEQSYAIPDPPLTDEGIKQAKGARERMAERCAVPNIVLVSPLARTIETTLHVFPVVTILMAAEIRNPKSLPMTI</sequence>
<dbReference type="OrthoDB" id="496981at2759"/>
<comment type="caution">
    <text evidence="1">The sequence shown here is derived from an EMBL/GenBank/DDBJ whole genome shotgun (WGS) entry which is preliminary data.</text>
</comment>
<dbReference type="InterPro" id="IPR050275">
    <property type="entry name" value="PGM_Phosphatase"/>
</dbReference>
<proteinExistence type="predicted"/>
<name>A0A395J1R9_9HELO</name>
<dbReference type="InterPro" id="IPR029033">
    <property type="entry name" value="His_PPase_superfam"/>
</dbReference>
<keyword evidence="2" id="KW-1185">Reference proteome</keyword>
<dbReference type="Pfam" id="PF00300">
    <property type="entry name" value="His_Phos_1"/>
    <property type="match status" value="1"/>
</dbReference>
<dbReference type="SMART" id="SM00855">
    <property type="entry name" value="PGAM"/>
    <property type="match status" value="1"/>
</dbReference>
<dbReference type="GO" id="GO:0016791">
    <property type="term" value="F:phosphatase activity"/>
    <property type="evidence" value="ECO:0007669"/>
    <property type="project" value="TreeGrafter"/>
</dbReference>
<dbReference type="PANTHER" id="PTHR48100">
    <property type="entry name" value="BROAD-SPECIFICITY PHOSPHATASE YOR283W-RELATED"/>
    <property type="match status" value="1"/>
</dbReference>
<evidence type="ECO:0000313" key="2">
    <source>
        <dbReference type="Proteomes" id="UP000249056"/>
    </source>
</evidence>
<dbReference type="CDD" id="cd07067">
    <property type="entry name" value="HP_PGM_like"/>
    <property type="match status" value="1"/>
</dbReference>
<accession>A0A395J1R9</accession>
<organism evidence="1 2">
    <name type="scientific">Monilinia fructigena</name>
    <dbReference type="NCBI Taxonomy" id="38457"/>
    <lineage>
        <taxon>Eukaryota</taxon>
        <taxon>Fungi</taxon>
        <taxon>Dikarya</taxon>
        <taxon>Ascomycota</taxon>
        <taxon>Pezizomycotina</taxon>
        <taxon>Leotiomycetes</taxon>
        <taxon>Helotiales</taxon>
        <taxon>Sclerotiniaceae</taxon>
        <taxon>Monilinia</taxon>
    </lineage>
</organism>
<evidence type="ECO:0000313" key="1">
    <source>
        <dbReference type="EMBL" id="RAL66216.1"/>
    </source>
</evidence>